<protein>
    <submittedName>
        <fullName evidence="1">Uncharacterized protein</fullName>
    </submittedName>
</protein>
<dbReference type="EMBL" id="DXGJ01000015">
    <property type="protein sequence ID" value="HIW71269.1"/>
    <property type="molecule type" value="Genomic_DNA"/>
</dbReference>
<evidence type="ECO:0000313" key="1">
    <source>
        <dbReference type="EMBL" id="HIW71269.1"/>
    </source>
</evidence>
<reference evidence="1" key="2">
    <citation type="submission" date="2021-04" db="EMBL/GenBank/DDBJ databases">
        <authorList>
            <person name="Gilroy R."/>
        </authorList>
    </citation>
    <scope>NUCLEOTIDE SEQUENCE</scope>
    <source>
        <strain evidence="1">CHK173-259</strain>
    </source>
</reference>
<evidence type="ECO:0000313" key="2">
    <source>
        <dbReference type="Proteomes" id="UP000886822"/>
    </source>
</evidence>
<organism evidence="1 2">
    <name type="scientific">Candidatus Levilactobacillus faecigallinarum</name>
    <dbReference type="NCBI Taxonomy" id="2838638"/>
    <lineage>
        <taxon>Bacteria</taxon>
        <taxon>Bacillati</taxon>
        <taxon>Bacillota</taxon>
        <taxon>Bacilli</taxon>
        <taxon>Lactobacillales</taxon>
        <taxon>Lactobacillaceae</taxon>
        <taxon>Levilactobacillus</taxon>
    </lineage>
</organism>
<accession>A0A9D1QRH6</accession>
<dbReference type="Proteomes" id="UP000886822">
    <property type="component" value="Unassembled WGS sequence"/>
</dbReference>
<reference evidence="1" key="1">
    <citation type="journal article" date="2021" name="PeerJ">
        <title>Extensive microbial diversity within the chicken gut microbiome revealed by metagenomics and culture.</title>
        <authorList>
            <person name="Gilroy R."/>
            <person name="Ravi A."/>
            <person name="Getino M."/>
            <person name="Pursley I."/>
            <person name="Horton D.L."/>
            <person name="Alikhan N.F."/>
            <person name="Baker D."/>
            <person name="Gharbi K."/>
            <person name="Hall N."/>
            <person name="Watson M."/>
            <person name="Adriaenssens E.M."/>
            <person name="Foster-Nyarko E."/>
            <person name="Jarju S."/>
            <person name="Secka A."/>
            <person name="Antonio M."/>
            <person name="Oren A."/>
            <person name="Chaudhuri R.R."/>
            <person name="La Ragione R."/>
            <person name="Hildebrand F."/>
            <person name="Pallen M.J."/>
        </authorList>
    </citation>
    <scope>NUCLEOTIDE SEQUENCE</scope>
    <source>
        <strain evidence="1">CHK173-259</strain>
    </source>
</reference>
<comment type="caution">
    <text evidence="1">The sequence shown here is derived from an EMBL/GenBank/DDBJ whole genome shotgun (WGS) entry which is preliminary data.</text>
</comment>
<sequence length="83" mass="9343">MRNQTIFIGTTLDQPTFQQQAPELIASFTTDATVQKVLCQNHWNGQHTVIVYQRDPQSLTIRHLATAPGYHFAILAPHQASID</sequence>
<proteinExistence type="predicted"/>
<name>A0A9D1QRH6_9LACO</name>
<dbReference type="AlphaFoldDB" id="A0A9D1QRH6"/>
<gene>
    <name evidence="1" type="ORF">H9875_01450</name>
</gene>